<name>A0A6J7ZF78_PLARU</name>
<evidence type="ECO:0000256" key="6">
    <source>
        <dbReference type="ARBA" id="ARBA00022738"/>
    </source>
</evidence>
<keyword evidence="7 13" id="KW-0249">Electron transport</keyword>
<evidence type="ECO:0000256" key="4">
    <source>
        <dbReference type="ARBA" id="ARBA00022531"/>
    </source>
</evidence>
<reference evidence="14" key="1">
    <citation type="submission" date="2020-05" db="EMBL/GenBank/DDBJ databases">
        <authorList>
            <consortium name="Genoscope - CEA"/>
            <person name="William W."/>
        </authorList>
    </citation>
    <scope>NUCLEOTIDE SEQUENCE [LARGE SCALE GENOMIC DNA]</scope>
    <source>
        <strain evidence="14">PCC 7821</strain>
    </source>
</reference>
<keyword evidence="11 13" id="KW-0089">Bile pigment</keyword>
<evidence type="ECO:0000256" key="11">
    <source>
        <dbReference type="ARBA" id="ARBA00023307"/>
    </source>
</evidence>
<keyword evidence="8 13" id="KW-0157">Chromophore</keyword>
<evidence type="ECO:0000256" key="12">
    <source>
        <dbReference type="PIRSR" id="PIRSR000081-1"/>
    </source>
</evidence>
<dbReference type="Pfam" id="PF00502">
    <property type="entry name" value="Phycobilisome"/>
    <property type="match status" value="1"/>
</dbReference>
<dbReference type="EMBL" id="CZCZ02000005">
    <property type="protein sequence ID" value="CAC5340017.1"/>
    <property type="molecule type" value="Genomic_DNA"/>
</dbReference>
<dbReference type="Gene3D" id="1.10.490.20">
    <property type="entry name" value="Phycocyanins"/>
    <property type="match status" value="1"/>
</dbReference>
<evidence type="ECO:0000313" key="14">
    <source>
        <dbReference type="EMBL" id="CAC5340017.1"/>
    </source>
</evidence>
<dbReference type="InterPro" id="IPR012128">
    <property type="entry name" value="Phycobilisome_asu/bsu"/>
</dbReference>
<dbReference type="GO" id="GO:0031676">
    <property type="term" value="C:plasma membrane-derived thylakoid membrane"/>
    <property type="evidence" value="ECO:0007669"/>
    <property type="project" value="UniProtKB-SubCell"/>
</dbReference>
<evidence type="ECO:0000256" key="1">
    <source>
        <dbReference type="ARBA" id="ARBA00004170"/>
    </source>
</evidence>
<keyword evidence="3 13" id="KW-0813">Transport</keyword>
<evidence type="ECO:0000256" key="7">
    <source>
        <dbReference type="ARBA" id="ARBA00022982"/>
    </source>
</evidence>
<accession>A0A6J7ZF78</accession>
<dbReference type="InterPro" id="IPR009050">
    <property type="entry name" value="Globin-like_sf"/>
</dbReference>
<sequence length="190" mass="21789">MQLTERAKQLIPLARIVSFEAWKNHYSAELIEIFQQADDQGRYLTDQDLELIATMIPESLSALESARLLRDKADTIIESARQKVLDEYPGIVEVGGDLYPPARAQACWRDFWHFLRCITYGIAGSCIPFTSSEGLNNMQLLYQELQVPLPAMIVGLESLKTFGLEEFNPEQQIELSSYFNHLIEAMRRFQ</sequence>
<comment type="caution">
    <text evidence="14">The sequence shown here is derived from an EMBL/GenBank/DDBJ whole genome shotgun (WGS) entry which is preliminary data.</text>
</comment>
<evidence type="ECO:0000256" key="13">
    <source>
        <dbReference type="RuleBase" id="RU004438"/>
    </source>
</evidence>
<keyword evidence="4 13" id="KW-0602">Photosynthesis</keyword>
<keyword evidence="5" id="KW-0042">Antenna complex</keyword>
<dbReference type="RefSeq" id="WP_026786768.1">
    <property type="nucleotide sequence ID" value="NZ_LR812491.1"/>
</dbReference>
<organism evidence="14 15">
    <name type="scientific">Planktothrix rubescens CCAP 1459/22</name>
    <dbReference type="NCBI Taxonomy" id="329571"/>
    <lineage>
        <taxon>Bacteria</taxon>
        <taxon>Bacillati</taxon>
        <taxon>Cyanobacteriota</taxon>
        <taxon>Cyanophyceae</taxon>
        <taxon>Oscillatoriophycideae</taxon>
        <taxon>Oscillatoriales</taxon>
        <taxon>Microcoleaceae</taxon>
        <taxon>Planktothrix</taxon>
    </lineage>
</organism>
<keyword evidence="6 13" id="KW-0605">Phycobilisome</keyword>
<gene>
    <name evidence="14" type="ORF">PLAN_100067</name>
</gene>
<dbReference type="CDD" id="cd12130">
    <property type="entry name" value="Apl"/>
    <property type="match status" value="1"/>
</dbReference>
<dbReference type="PANTHER" id="PTHR34011">
    <property type="entry name" value="PHYCOBILISOME 32.1 KDA LINKER POLYPEPTIDE, PHYCOCYANIN-ASSOCIATED, ROD 2-RELATED"/>
    <property type="match status" value="1"/>
</dbReference>
<protein>
    <submittedName>
        <fullName evidence="14">Phycocyanin</fullName>
    </submittedName>
</protein>
<evidence type="ECO:0000256" key="9">
    <source>
        <dbReference type="ARBA" id="ARBA00023078"/>
    </source>
</evidence>
<evidence type="ECO:0000313" key="15">
    <source>
        <dbReference type="Proteomes" id="UP000196521"/>
    </source>
</evidence>
<comment type="similarity">
    <text evidence="2 13">Belongs to the phycobiliprotein family.</text>
</comment>
<dbReference type="InterPro" id="IPR038719">
    <property type="entry name" value="Phycobilisome_asu/bsu_sf"/>
</dbReference>
<evidence type="ECO:0000256" key="10">
    <source>
        <dbReference type="ARBA" id="ARBA00023136"/>
    </source>
</evidence>
<comment type="subcellular location">
    <subcellularLocation>
        <location evidence="13">Cellular thylakoid membrane</location>
        <topology evidence="13">Peripheral membrane protein</topology>
        <orientation evidence="13">Cytoplasmic side</orientation>
    </subcellularLocation>
    <subcellularLocation>
        <location evidence="1">Membrane</location>
        <topology evidence="1">Peripheral membrane protein</topology>
    </subcellularLocation>
</comment>
<dbReference type="SUPFAM" id="SSF46458">
    <property type="entry name" value="Globin-like"/>
    <property type="match status" value="1"/>
</dbReference>
<evidence type="ECO:0000256" key="5">
    <source>
        <dbReference type="ARBA" id="ARBA00022549"/>
    </source>
</evidence>
<proteinExistence type="inferred from homology"/>
<keyword evidence="10 13" id="KW-0472">Membrane</keyword>
<keyword evidence="15" id="KW-1185">Reference proteome</keyword>
<dbReference type="GO" id="GO:0015979">
    <property type="term" value="P:photosynthesis"/>
    <property type="evidence" value="ECO:0007669"/>
    <property type="project" value="UniProtKB-KW"/>
</dbReference>
<keyword evidence="9 13" id="KW-0793">Thylakoid</keyword>
<evidence type="ECO:0000256" key="3">
    <source>
        <dbReference type="ARBA" id="ARBA00022448"/>
    </source>
</evidence>
<dbReference type="GO" id="GO:0030089">
    <property type="term" value="C:phycobilisome"/>
    <property type="evidence" value="ECO:0007669"/>
    <property type="project" value="UniProtKB-KW"/>
</dbReference>
<evidence type="ECO:0000256" key="8">
    <source>
        <dbReference type="ARBA" id="ARBA00022991"/>
    </source>
</evidence>
<feature type="binding site" evidence="12">
    <location>
        <position position="107"/>
    </location>
    <ligand>
        <name>(2R,3E)-phycocyanobilin</name>
        <dbReference type="ChEBI" id="CHEBI:85275"/>
        <label>1</label>
    </ligand>
</feature>
<evidence type="ECO:0000256" key="2">
    <source>
        <dbReference type="ARBA" id="ARBA00008182"/>
    </source>
</evidence>
<dbReference type="PANTHER" id="PTHR34011:SF2">
    <property type="entry name" value="ALLOPHYCOCYANIN ALPHA CHAIN"/>
    <property type="match status" value="1"/>
</dbReference>
<dbReference type="AlphaFoldDB" id="A0A6J7ZF78"/>
<dbReference type="PIRSF" id="PIRSF000081">
    <property type="entry name" value="Phycocyanin"/>
    <property type="match status" value="1"/>
</dbReference>
<dbReference type="Proteomes" id="UP000196521">
    <property type="component" value="Unassembled WGS sequence"/>
</dbReference>